<dbReference type="Proteomes" id="UP000509782">
    <property type="component" value="Chromosome"/>
</dbReference>
<proteinExistence type="predicted"/>
<evidence type="ECO:0000259" key="8">
    <source>
        <dbReference type="Pfam" id="PF00535"/>
    </source>
</evidence>
<dbReference type="InterPro" id="IPR029044">
    <property type="entry name" value="Nucleotide-diphossugar_trans"/>
</dbReference>
<evidence type="ECO:0000256" key="3">
    <source>
        <dbReference type="ARBA" id="ARBA00022679"/>
    </source>
</evidence>
<evidence type="ECO:0000256" key="2">
    <source>
        <dbReference type="ARBA" id="ARBA00022676"/>
    </source>
</evidence>
<dbReference type="GO" id="GO:0016757">
    <property type="term" value="F:glycosyltransferase activity"/>
    <property type="evidence" value="ECO:0007669"/>
    <property type="project" value="UniProtKB-KW"/>
</dbReference>
<keyword evidence="5 7" id="KW-1133">Transmembrane helix</keyword>
<dbReference type="GO" id="GO:0005886">
    <property type="term" value="C:plasma membrane"/>
    <property type="evidence" value="ECO:0007669"/>
    <property type="project" value="TreeGrafter"/>
</dbReference>
<name>A0A6N0JU57_ACHDE</name>
<evidence type="ECO:0000256" key="5">
    <source>
        <dbReference type="ARBA" id="ARBA00022989"/>
    </source>
</evidence>
<dbReference type="Gene3D" id="3.90.550.10">
    <property type="entry name" value="Spore Coat Polysaccharide Biosynthesis Protein SpsA, Chain A"/>
    <property type="match status" value="1"/>
</dbReference>
<keyword evidence="3 9" id="KW-0808">Transferase</keyword>
<dbReference type="PANTHER" id="PTHR48090">
    <property type="entry name" value="UNDECAPRENYL-PHOSPHATE 4-DEOXY-4-FORMAMIDO-L-ARABINOSE TRANSFERASE-RELATED"/>
    <property type="match status" value="1"/>
</dbReference>
<evidence type="ECO:0000313" key="10">
    <source>
        <dbReference type="Proteomes" id="UP000509782"/>
    </source>
</evidence>
<gene>
    <name evidence="9" type="ORF">FOC81_29060</name>
</gene>
<feature type="transmembrane region" description="Helical" evidence="7">
    <location>
        <begin position="228"/>
        <end position="252"/>
    </location>
</feature>
<evidence type="ECO:0000256" key="1">
    <source>
        <dbReference type="ARBA" id="ARBA00004141"/>
    </source>
</evidence>
<dbReference type="InterPro" id="IPR050256">
    <property type="entry name" value="Glycosyltransferase_2"/>
</dbReference>
<dbReference type="RefSeq" id="WP_174717278.1">
    <property type="nucleotide sequence ID" value="NZ_CP054569.1"/>
</dbReference>
<reference evidence="9 10" key="1">
    <citation type="submission" date="2020-05" db="EMBL/GenBank/DDBJ databases">
        <title>FDA dAtabase for Regulatory Grade micrObial Sequences (FDA-ARGOS): Supporting development and validation of Infectious Disease Dx tests.</title>
        <authorList>
            <person name="Sproer C."/>
            <person name="Gronow S."/>
            <person name="Severitt S."/>
            <person name="Schroder I."/>
            <person name="Tallon L."/>
            <person name="Sadzewicz L."/>
            <person name="Zhao X."/>
            <person name="Vavikolanu K."/>
            <person name="Mehta A."/>
            <person name="Aluvathingal J."/>
            <person name="Nadendla S."/>
            <person name="Myers T."/>
            <person name="Yan Y."/>
            <person name="Sichtig H."/>
        </authorList>
    </citation>
    <scope>NUCLEOTIDE SEQUENCE [LARGE SCALE GENOMIC DNA]</scope>
    <source>
        <strain evidence="9 10">FDAARGOS_787</strain>
    </source>
</reference>
<evidence type="ECO:0000256" key="7">
    <source>
        <dbReference type="SAM" id="Phobius"/>
    </source>
</evidence>
<organism evidence="9 10">
    <name type="scientific">Achromobacter denitrificans</name>
    <name type="common">Alcaligenes denitrificans</name>
    <dbReference type="NCBI Taxonomy" id="32002"/>
    <lineage>
        <taxon>Bacteria</taxon>
        <taxon>Pseudomonadati</taxon>
        <taxon>Pseudomonadota</taxon>
        <taxon>Betaproteobacteria</taxon>
        <taxon>Burkholderiales</taxon>
        <taxon>Alcaligenaceae</taxon>
        <taxon>Achromobacter</taxon>
    </lineage>
</organism>
<dbReference type="CDD" id="cd04187">
    <property type="entry name" value="DPM1_like_bac"/>
    <property type="match status" value="1"/>
</dbReference>
<comment type="subcellular location">
    <subcellularLocation>
        <location evidence="1">Membrane</location>
        <topology evidence="1">Multi-pass membrane protein</topology>
    </subcellularLocation>
</comment>
<accession>A0A6N0JU57</accession>
<dbReference type="EMBL" id="CP054569">
    <property type="protein sequence ID" value="QKQ50544.1"/>
    <property type="molecule type" value="Genomic_DNA"/>
</dbReference>
<keyword evidence="6 7" id="KW-0472">Membrane</keyword>
<dbReference type="InterPro" id="IPR001173">
    <property type="entry name" value="Glyco_trans_2-like"/>
</dbReference>
<dbReference type="Pfam" id="PF00535">
    <property type="entry name" value="Glycos_transf_2"/>
    <property type="match status" value="1"/>
</dbReference>
<dbReference type="SUPFAM" id="SSF53448">
    <property type="entry name" value="Nucleotide-diphospho-sugar transferases"/>
    <property type="match status" value="1"/>
</dbReference>
<dbReference type="AlphaFoldDB" id="A0A6N0JU57"/>
<keyword evidence="4 7" id="KW-0812">Transmembrane</keyword>
<evidence type="ECO:0000256" key="4">
    <source>
        <dbReference type="ARBA" id="ARBA00022692"/>
    </source>
</evidence>
<sequence>MKISFVIPVYQNEGALTETHRKIQTVFREQLSHLEYEIVFVDDGSTDGSLREIRQLKEQDGNIVALTFTRNFGQMAAMLAGFKEATGDAIINISADLQDPVELIPQMIQKWQEGAETVICYRTDRADTFTSKLSSRVAYSVLRMALPQIPPGGFDFVLMDRKVMDAFNAIDVRHRFFQGDLLWTGYRTCFIPYTRLKRTIGKSQYNFGKKLKNFLDAMLDASYLPIRFISLTGIVTSLLGVLYSLSIILSWARGETPFDGWAPIMIAILMVGGLIMVMLGVIGEYVWRINEEVRKRPNYLIREKF</sequence>
<protein>
    <submittedName>
        <fullName evidence="9">Glycosyltransferase family 2 protein</fullName>
    </submittedName>
</protein>
<feature type="transmembrane region" description="Helical" evidence="7">
    <location>
        <begin position="264"/>
        <end position="287"/>
    </location>
</feature>
<evidence type="ECO:0000313" key="9">
    <source>
        <dbReference type="EMBL" id="QKQ50544.1"/>
    </source>
</evidence>
<keyword evidence="2" id="KW-0328">Glycosyltransferase</keyword>
<dbReference type="PANTHER" id="PTHR48090:SF1">
    <property type="entry name" value="PROPHAGE BACTOPRENOL GLUCOSYL TRANSFERASE HOMOLOG"/>
    <property type="match status" value="1"/>
</dbReference>
<evidence type="ECO:0000256" key="6">
    <source>
        <dbReference type="ARBA" id="ARBA00023136"/>
    </source>
</evidence>
<feature type="domain" description="Glycosyltransferase 2-like" evidence="8">
    <location>
        <begin position="4"/>
        <end position="130"/>
    </location>
</feature>